<gene>
    <name evidence="1" type="ORF">URODEC1_LOCUS125853</name>
</gene>
<organism evidence="1 2">
    <name type="scientific">Urochloa decumbens</name>
    <dbReference type="NCBI Taxonomy" id="240449"/>
    <lineage>
        <taxon>Eukaryota</taxon>
        <taxon>Viridiplantae</taxon>
        <taxon>Streptophyta</taxon>
        <taxon>Embryophyta</taxon>
        <taxon>Tracheophyta</taxon>
        <taxon>Spermatophyta</taxon>
        <taxon>Magnoliopsida</taxon>
        <taxon>Liliopsida</taxon>
        <taxon>Poales</taxon>
        <taxon>Poaceae</taxon>
        <taxon>PACMAD clade</taxon>
        <taxon>Panicoideae</taxon>
        <taxon>Panicodae</taxon>
        <taxon>Paniceae</taxon>
        <taxon>Melinidinae</taxon>
        <taxon>Urochloa</taxon>
    </lineage>
</organism>
<comment type="caution">
    <text evidence="1">The sequence shown here is derived from an EMBL/GenBank/DDBJ whole genome shotgun (WGS) entry which is preliminary data.</text>
</comment>
<dbReference type="Proteomes" id="UP001497457">
    <property type="component" value="Unassembled WGS sequence"/>
</dbReference>
<dbReference type="EMBL" id="CAXIPR030007053">
    <property type="protein sequence ID" value="CAM0153097.1"/>
    <property type="molecule type" value="Genomic_DNA"/>
</dbReference>
<keyword evidence="2" id="KW-1185">Reference proteome</keyword>
<accession>A0ABC9HHP5</accession>
<dbReference type="AlphaFoldDB" id="A0ABC9HHP5"/>
<evidence type="ECO:0000313" key="2">
    <source>
        <dbReference type="Proteomes" id="UP001497457"/>
    </source>
</evidence>
<reference evidence="1 2" key="1">
    <citation type="submission" date="2024-10" db="EMBL/GenBank/DDBJ databases">
        <authorList>
            <person name="Ryan C."/>
        </authorList>
    </citation>
    <scope>NUCLEOTIDE SEQUENCE [LARGE SCALE GENOMIC DNA]</scope>
</reference>
<name>A0ABC9HHP5_9POAL</name>
<evidence type="ECO:0000313" key="1">
    <source>
        <dbReference type="EMBL" id="CAM0153097.1"/>
    </source>
</evidence>
<sequence length="352" mass="39049">MEGGLLGGSANLSKHSASEAVGQHRIRSIREPLLVGDDYFSVVPTGLLDHDSLLRRALTSDGRFEAFLQFRERALKIAAAQLISASSSPADLFHLTGEEEANVGASYVYGPGMFPHCVPDNDLTSQKLFYVYRSFAYRKSLLDLDFIEKNSDCEEVIKKLKSSTQWSELQDSQLRTFVQRHMDLLKKYEMLQSESNTRGNSRYESFKKFALEKINSELSSELDELLLVDDWALLNQYCKRTKFNILARECDAQAQMADIVILEEALPITVGCMKGRFSSGSPTGSKMAVAKQKVKQSIESCVGSLRRMNPQFGRGAGRGKAVLFAFSTVAAVASAAWNTRSTVNRVASRSLA</sequence>
<protein>
    <submittedName>
        <fullName evidence="1">Uncharacterized protein</fullName>
    </submittedName>
</protein>
<proteinExistence type="predicted"/>